<dbReference type="Proteomes" id="UP000790377">
    <property type="component" value="Unassembled WGS sequence"/>
</dbReference>
<dbReference type="EMBL" id="MU268453">
    <property type="protein sequence ID" value="KAH7904499.1"/>
    <property type="molecule type" value="Genomic_DNA"/>
</dbReference>
<comment type="caution">
    <text evidence="1">The sequence shown here is derived from an EMBL/GenBank/DDBJ whole genome shotgun (WGS) entry which is preliminary data.</text>
</comment>
<proteinExistence type="predicted"/>
<evidence type="ECO:0000313" key="1">
    <source>
        <dbReference type="EMBL" id="KAH7904499.1"/>
    </source>
</evidence>
<name>A0ACB7ZUG7_9AGAM</name>
<organism evidence="1 2">
    <name type="scientific">Hygrophoropsis aurantiaca</name>
    <dbReference type="NCBI Taxonomy" id="72124"/>
    <lineage>
        <taxon>Eukaryota</taxon>
        <taxon>Fungi</taxon>
        <taxon>Dikarya</taxon>
        <taxon>Basidiomycota</taxon>
        <taxon>Agaricomycotina</taxon>
        <taxon>Agaricomycetes</taxon>
        <taxon>Agaricomycetidae</taxon>
        <taxon>Boletales</taxon>
        <taxon>Coniophorineae</taxon>
        <taxon>Hygrophoropsidaceae</taxon>
        <taxon>Hygrophoropsis</taxon>
    </lineage>
</organism>
<gene>
    <name evidence="1" type="ORF">BJ138DRAFT_904802</name>
</gene>
<evidence type="ECO:0000313" key="2">
    <source>
        <dbReference type="Proteomes" id="UP000790377"/>
    </source>
</evidence>
<reference evidence="1" key="1">
    <citation type="journal article" date="2021" name="New Phytol.">
        <title>Evolutionary innovations through gain and loss of genes in the ectomycorrhizal Boletales.</title>
        <authorList>
            <person name="Wu G."/>
            <person name="Miyauchi S."/>
            <person name="Morin E."/>
            <person name="Kuo A."/>
            <person name="Drula E."/>
            <person name="Varga T."/>
            <person name="Kohler A."/>
            <person name="Feng B."/>
            <person name="Cao Y."/>
            <person name="Lipzen A."/>
            <person name="Daum C."/>
            <person name="Hundley H."/>
            <person name="Pangilinan J."/>
            <person name="Johnson J."/>
            <person name="Barry K."/>
            <person name="LaButti K."/>
            <person name="Ng V."/>
            <person name="Ahrendt S."/>
            <person name="Min B."/>
            <person name="Choi I.G."/>
            <person name="Park H."/>
            <person name="Plett J.M."/>
            <person name="Magnuson J."/>
            <person name="Spatafora J.W."/>
            <person name="Nagy L.G."/>
            <person name="Henrissat B."/>
            <person name="Grigoriev I.V."/>
            <person name="Yang Z.L."/>
            <person name="Xu J."/>
            <person name="Martin F.M."/>
        </authorList>
    </citation>
    <scope>NUCLEOTIDE SEQUENCE</scope>
    <source>
        <strain evidence="1">ATCC 28755</strain>
    </source>
</reference>
<protein>
    <submittedName>
        <fullName evidence="1">Uncharacterized protein</fullName>
    </submittedName>
</protein>
<keyword evidence="2" id="KW-1185">Reference proteome</keyword>
<sequence length="418" mass="48352">ADDLVYIWYFDRQYAIQCYGFNFIKDLPRFLVLLLIMDRFTTKQWGINEVFEIEQIGQRKRLDLESECGKVSMVLGSPIATHFGLRGRATNVYSVSELELPGEAPYSQHIPGDEHIVKIFWAEESRENEPELIKKAHAIAQMELDVVGHLPEPVWWGKFQDTSTAPIRQALGLQDLAKDDDEANKDKDGVNKDTGTTEVRGSRVLWVIVFRKLRPIAELGSKEMVKTWWQIVRCHYALWKQGLYHRDISENNLMYYRDKNDIPVGVLNDFDLSSTKQNQQGHERTGTIPFMAIQLLKQQSIAGHRGHLYQHDAESFIWVLTWLSLAYENGQRRYANANLEVLFSLSAFDCGVRKASFLFDCTHVTPRWPSQVENWALARKCLQLVAFHMVVPAVLEDEYVYREWLCKNVESHLGINAM</sequence>
<feature type="non-terminal residue" evidence="1">
    <location>
        <position position="1"/>
    </location>
</feature>
<accession>A0ACB7ZUG7</accession>